<keyword evidence="4" id="KW-1185">Reference proteome</keyword>
<feature type="domain" description="CAAX prenyl protease 2/Lysostaphin resistance protein A-like" evidence="2">
    <location>
        <begin position="155"/>
        <end position="245"/>
    </location>
</feature>
<organism evidence="3 4">
    <name type="scientific">Calidithermus terrae</name>
    <dbReference type="NCBI Taxonomy" id="1408545"/>
    <lineage>
        <taxon>Bacteria</taxon>
        <taxon>Thermotogati</taxon>
        <taxon>Deinococcota</taxon>
        <taxon>Deinococci</taxon>
        <taxon>Thermales</taxon>
        <taxon>Thermaceae</taxon>
        <taxon>Calidithermus</taxon>
    </lineage>
</organism>
<dbReference type="EMBL" id="QXDL01000068">
    <property type="protein sequence ID" value="RIH84775.1"/>
    <property type="molecule type" value="Genomic_DNA"/>
</dbReference>
<dbReference type="GO" id="GO:0006508">
    <property type="term" value="P:proteolysis"/>
    <property type="evidence" value="ECO:0007669"/>
    <property type="project" value="UniProtKB-KW"/>
</dbReference>
<feature type="transmembrane region" description="Helical" evidence="1">
    <location>
        <begin position="37"/>
        <end position="54"/>
    </location>
</feature>
<dbReference type="GO" id="GO:0004175">
    <property type="term" value="F:endopeptidase activity"/>
    <property type="evidence" value="ECO:0007669"/>
    <property type="project" value="UniProtKB-ARBA"/>
</dbReference>
<proteinExistence type="predicted"/>
<feature type="transmembrane region" description="Helical" evidence="1">
    <location>
        <begin position="182"/>
        <end position="203"/>
    </location>
</feature>
<keyword evidence="1" id="KW-1133">Transmembrane helix</keyword>
<comment type="caution">
    <text evidence="3">The sequence shown here is derived from an EMBL/GenBank/DDBJ whole genome shotgun (WGS) entry which is preliminary data.</text>
</comment>
<dbReference type="RefSeq" id="WP_119314972.1">
    <property type="nucleotide sequence ID" value="NZ_QXDL01000068.1"/>
</dbReference>
<dbReference type="Proteomes" id="UP000265715">
    <property type="component" value="Unassembled WGS sequence"/>
</dbReference>
<sequence length="257" mass="27960">MVESAAQKRPFWPVWFYFAGLVLAEWLAAGASRGPGMLVHTLIVLAALIHAAYLSGPAARMLSVLALAPMVRVLDLMMPQTFVDPVWRFPLVNLPLIVAVFMTIRTLNLRRQELGIQVGFLPAQVLIAISGPVVGVIEHRIIQPQAMAGSLEWSEVLLPALVLMIFTGFSEELLFRGLLQNTAIAVLGPLGGITYVALIFGAFHFGWQSGADVLFVAVVGWAWGWLAWRTRSLLGVSIAHGLANIWLFLIMPLTAGG</sequence>
<keyword evidence="3" id="KW-0378">Hydrolase</keyword>
<feature type="transmembrane region" description="Helical" evidence="1">
    <location>
        <begin position="86"/>
        <end position="104"/>
    </location>
</feature>
<feature type="transmembrane region" description="Helical" evidence="1">
    <location>
        <begin position="12"/>
        <end position="31"/>
    </location>
</feature>
<reference evidence="3 4" key="1">
    <citation type="submission" date="2018-08" db="EMBL/GenBank/DDBJ databases">
        <title>Meiothermus terrae DSM 26712 genome sequencing project.</title>
        <authorList>
            <person name="Da Costa M.S."/>
            <person name="Albuquerque L."/>
            <person name="Raposo P."/>
            <person name="Froufe H.J.C."/>
            <person name="Barroso C.S."/>
            <person name="Egas C."/>
        </authorList>
    </citation>
    <scope>NUCLEOTIDE SEQUENCE [LARGE SCALE GENOMIC DNA]</scope>
    <source>
        <strain evidence="3 4">DSM 26712</strain>
    </source>
</reference>
<feature type="transmembrane region" description="Helical" evidence="1">
    <location>
        <begin position="209"/>
        <end position="226"/>
    </location>
</feature>
<keyword evidence="3" id="KW-0645">Protease</keyword>
<dbReference type="AlphaFoldDB" id="A0A399ELA9"/>
<name>A0A399ELA9_9DEIN</name>
<evidence type="ECO:0000256" key="1">
    <source>
        <dbReference type="SAM" id="Phobius"/>
    </source>
</evidence>
<gene>
    <name evidence="3" type="ORF">Mterra_01865</name>
</gene>
<keyword evidence="1" id="KW-0812">Transmembrane</keyword>
<evidence type="ECO:0000313" key="4">
    <source>
        <dbReference type="Proteomes" id="UP000265715"/>
    </source>
</evidence>
<dbReference type="InterPro" id="IPR003675">
    <property type="entry name" value="Rce1/LyrA-like_dom"/>
</dbReference>
<feature type="transmembrane region" description="Helical" evidence="1">
    <location>
        <begin position="157"/>
        <end position="175"/>
    </location>
</feature>
<evidence type="ECO:0000259" key="2">
    <source>
        <dbReference type="Pfam" id="PF02517"/>
    </source>
</evidence>
<accession>A0A399ELA9</accession>
<evidence type="ECO:0000313" key="3">
    <source>
        <dbReference type="EMBL" id="RIH84775.1"/>
    </source>
</evidence>
<dbReference type="GO" id="GO:0080120">
    <property type="term" value="P:CAAX-box protein maturation"/>
    <property type="evidence" value="ECO:0007669"/>
    <property type="project" value="UniProtKB-ARBA"/>
</dbReference>
<feature type="transmembrane region" description="Helical" evidence="1">
    <location>
        <begin position="233"/>
        <end position="255"/>
    </location>
</feature>
<protein>
    <submittedName>
        <fullName evidence="3">CAAX protease self-immunity</fullName>
    </submittedName>
</protein>
<feature type="transmembrane region" description="Helical" evidence="1">
    <location>
        <begin position="116"/>
        <end position="137"/>
    </location>
</feature>
<keyword evidence="1" id="KW-0472">Membrane</keyword>
<dbReference type="Pfam" id="PF02517">
    <property type="entry name" value="Rce1-like"/>
    <property type="match status" value="1"/>
</dbReference>
<dbReference type="OrthoDB" id="324900at2"/>